<dbReference type="GO" id="GO:0000209">
    <property type="term" value="P:protein polyubiquitination"/>
    <property type="evidence" value="ECO:0007669"/>
    <property type="project" value="TreeGrafter"/>
</dbReference>
<dbReference type="PROSITE" id="PS50294">
    <property type="entry name" value="WD_REPEATS_REGION"/>
    <property type="match status" value="1"/>
</dbReference>
<name>A0A915KXQ8_ROMCU</name>
<dbReference type="GO" id="GO:0000109">
    <property type="term" value="C:nucleotide-excision repair complex"/>
    <property type="evidence" value="ECO:0007669"/>
    <property type="project" value="TreeGrafter"/>
</dbReference>
<keyword evidence="4" id="KW-0234">DNA repair</keyword>
<evidence type="ECO:0000313" key="7">
    <source>
        <dbReference type="WBParaSite" id="nRc.2.0.1.t43259-RA"/>
    </source>
</evidence>
<dbReference type="GO" id="GO:0006283">
    <property type="term" value="P:transcription-coupled nucleotide-excision repair"/>
    <property type="evidence" value="ECO:0007669"/>
    <property type="project" value="InterPro"/>
</dbReference>
<dbReference type="AlphaFoldDB" id="A0A915KXQ8"/>
<protein>
    <submittedName>
        <fullName evidence="7">Uncharacterized protein</fullName>
    </submittedName>
</protein>
<organism evidence="6 7">
    <name type="scientific">Romanomermis culicivorax</name>
    <name type="common">Nematode worm</name>
    <dbReference type="NCBI Taxonomy" id="13658"/>
    <lineage>
        <taxon>Eukaryota</taxon>
        <taxon>Metazoa</taxon>
        <taxon>Ecdysozoa</taxon>
        <taxon>Nematoda</taxon>
        <taxon>Enoplea</taxon>
        <taxon>Dorylaimia</taxon>
        <taxon>Mermithida</taxon>
        <taxon>Mermithoidea</taxon>
        <taxon>Mermithidae</taxon>
        <taxon>Romanomermis</taxon>
    </lineage>
</organism>
<dbReference type="Proteomes" id="UP000887565">
    <property type="component" value="Unplaced"/>
</dbReference>
<sequence>MHCLGVQSCQKVHNIKDYPPSKFVINLLAGSNDGSVAIYDLEVFSQTPRETCSIIASVNRNSNRAHTSICSWIQWHVSDTGIFTTSSRDKTLKVWDTNNMKPVDKYQFDRAVFQHSLAPFCAKTSIIAVATACSNAYLVDLISGTKMQQLRGHKAGVICVQWSPTDPNVLATSGQDGQIIIWDIRSAKTQLTALGDNSSGSSASAAHSHAITGLKFTEDGFYLISLDTEGYTNLWSGRTMCRMRNFKTRKLTGNLVIRAVGLDFAYHISSPNETANIFEFCDM</sequence>
<evidence type="ECO:0000256" key="4">
    <source>
        <dbReference type="ARBA" id="ARBA00023204"/>
    </source>
</evidence>
<dbReference type="GO" id="GO:0031464">
    <property type="term" value="C:Cul4A-RING E3 ubiquitin ligase complex"/>
    <property type="evidence" value="ECO:0007669"/>
    <property type="project" value="TreeGrafter"/>
</dbReference>
<accession>A0A915KXQ8</accession>
<evidence type="ECO:0000313" key="6">
    <source>
        <dbReference type="Proteomes" id="UP000887565"/>
    </source>
</evidence>
<feature type="repeat" description="WD" evidence="5">
    <location>
        <begin position="204"/>
        <end position="236"/>
    </location>
</feature>
<dbReference type="InterPro" id="IPR019775">
    <property type="entry name" value="WD40_repeat_CS"/>
</dbReference>
<evidence type="ECO:0000256" key="5">
    <source>
        <dbReference type="PROSITE-ProRule" id="PRU00221"/>
    </source>
</evidence>
<evidence type="ECO:0000256" key="1">
    <source>
        <dbReference type="ARBA" id="ARBA00022574"/>
    </source>
</evidence>
<dbReference type="PRINTS" id="PR00320">
    <property type="entry name" value="GPROTEINBRPT"/>
</dbReference>
<dbReference type="PROSITE" id="PS50082">
    <property type="entry name" value="WD_REPEATS_2"/>
    <property type="match status" value="3"/>
</dbReference>
<keyword evidence="6" id="KW-1185">Reference proteome</keyword>
<dbReference type="PANTHER" id="PTHR46202:SF1">
    <property type="entry name" value="DNA EXCISION REPAIR PROTEIN ERCC-8"/>
    <property type="match status" value="1"/>
</dbReference>
<keyword evidence="1 5" id="KW-0853">WD repeat</keyword>
<dbReference type="PROSITE" id="PS00678">
    <property type="entry name" value="WD_REPEATS_1"/>
    <property type="match status" value="1"/>
</dbReference>
<dbReference type="GO" id="GO:0043161">
    <property type="term" value="P:proteasome-mediated ubiquitin-dependent protein catabolic process"/>
    <property type="evidence" value="ECO:0007669"/>
    <property type="project" value="TreeGrafter"/>
</dbReference>
<dbReference type="InterPro" id="IPR036322">
    <property type="entry name" value="WD40_repeat_dom_sf"/>
</dbReference>
<evidence type="ECO:0000256" key="3">
    <source>
        <dbReference type="ARBA" id="ARBA00022763"/>
    </source>
</evidence>
<dbReference type="InterPro" id="IPR020472">
    <property type="entry name" value="WD40_PAC1"/>
</dbReference>
<dbReference type="Gene3D" id="2.130.10.10">
    <property type="entry name" value="YVTN repeat-like/Quinoprotein amine dehydrogenase"/>
    <property type="match status" value="1"/>
</dbReference>
<keyword evidence="3" id="KW-0227">DNA damage</keyword>
<dbReference type="Pfam" id="PF00400">
    <property type="entry name" value="WD40"/>
    <property type="match status" value="2"/>
</dbReference>
<dbReference type="InterPro" id="IPR015943">
    <property type="entry name" value="WD40/YVTN_repeat-like_dom_sf"/>
</dbReference>
<feature type="repeat" description="WD" evidence="5">
    <location>
        <begin position="150"/>
        <end position="192"/>
    </location>
</feature>
<dbReference type="WBParaSite" id="nRc.2.0.1.t43259-RA">
    <property type="protein sequence ID" value="nRc.2.0.1.t43259-RA"/>
    <property type="gene ID" value="nRc.2.0.1.g43259"/>
</dbReference>
<evidence type="ECO:0000256" key="2">
    <source>
        <dbReference type="ARBA" id="ARBA00022737"/>
    </source>
</evidence>
<keyword evidence="2" id="KW-0677">Repeat</keyword>
<feature type="repeat" description="WD" evidence="5">
    <location>
        <begin position="63"/>
        <end position="105"/>
    </location>
</feature>
<dbReference type="InterPro" id="IPR001680">
    <property type="entry name" value="WD40_rpt"/>
</dbReference>
<proteinExistence type="predicted"/>
<dbReference type="SUPFAM" id="SSF50978">
    <property type="entry name" value="WD40 repeat-like"/>
    <property type="match status" value="1"/>
</dbReference>
<dbReference type="SMART" id="SM00320">
    <property type="entry name" value="WD40"/>
    <property type="match status" value="3"/>
</dbReference>
<reference evidence="7" key="1">
    <citation type="submission" date="2022-11" db="UniProtKB">
        <authorList>
            <consortium name="WormBaseParasite"/>
        </authorList>
    </citation>
    <scope>IDENTIFICATION</scope>
</reference>
<dbReference type="PANTHER" id="PTHR46202">
    <property type="entry name" value="DNA EXCISION REPAIR PROTEIN ERCC-8"/>
    <property type="match status" value="1"/>
</dbReference>
<dbReference type="InterPro" id="IPR042238">
    <property type="entry name" value="Rad28/ERCC8/Ckn1/ATCSA-1"/>
</dbReference>